<organism evidence="2 3">
    <name type="scientific">Betta splendens</name>
    <name type="common">Siamese fighting fish</name>
    <dbReference type="NCBI Taxonomy" id="158456"/>
    <lineage>
        <taxon>Eukaryota</taxon>
        <taxon>Metazoa</taxon>
        <taxon>Chordata</taxon>
        <taxon>Craniata</taxon>
        <taxon>Vertebrata</taxon>
        <taxon>Euteleostomi</taxon>
        <taxon>Actinopterygii</taxon>
        <taxon>Neopterygii</taxon>
        <taxon>Teleostei</taxon>
        <taxon>Neoteleostei</taxon>
        <taxon>Acanthomorphata</taxon>
        <taxon>Anabantaria</taxon>
        <taxon>Anabantiformes</taxon>
        <taxon>Anabantoidei</taxon>
        <taxon>Osphronemidae</taxon>
        <taxon>Betta</taxon>
    </lineage>
</organism>
<keyword evidence="2" id="KW-1185">Reference proteome</keyword>
<evidence type="ECO:0000256" key="1">
    <source>
        <dbReference type="SAM" id="Phobius"/>
    </source>
</evidence>
<reference evidence="3" key="1">
    <citation type="submission" date="2025-08" db="UniProtKB">
        <authorList>
            <consortium name="RefSeq"/>
        </authorList>
    </citation>
    <scope>IDENTIFICATION</scope>
</reference>
<dbReference type="OrthoDB" id="9884264at2759"/>
<keyword evidence="1" id="KW-0472">Membrane</keyword>
<evidence type="ECO:0000313" key="3">
    <source>
        <dbReference type="RefSeq" id="XP_028989191.1"/>
    </source>
</evidence>
<gene>
    <name evidence="3" type="primary">LOC114845400</name>
</gene>
<dbReference type="RefSeq" id="XP_028989191.1">
    <property type="nucleotide sequence ID" value="XM_029133358.3"/>
</dbReference>
<dbReference type="KEGG" id="bspl:114845400"/>
<dbReference type="FunCoup" id="A0A6P7L3J0">
    <property type="interactions" value="430"/>
</dbReference>
<dbReference type="InParanoid" id="A0A6P7L3J0"/>
<name>A0A6P7L3J0_BETSP</name>
<keyword evidence="1" id="KW-0812">Transmembrane</keyword>
<dbReference type="GeneID" id="114845400"/>
<dbReference type="AlphaFoldDB" id="A0A6P7L3J0"/>
<evidence type="ECO:0000313" key="2">
    <source>
        <dbReference type="Proteomes" id="UP000515150"/>
    </source>
</evidence>
<proteinExistence type="predicted"/>
<dbReference type="Proteomes" id="UP000515150">
    <property type="component" value="Chromosome 19"/>
</dbReference>
<accession>A0A6P7L3J0</accession>
<sequence>MSGLRSALGSAAIAVLGLGFGLWFAMVPAEHRRKDLKTLPGSHTVKTEALMVQMLKDAAESKDNLARDLKGPFK</sequence>
<protein>
    <submittedName>
        <fullName evidence="3">Ubiquinol-cytochrome-c reductase complex assembly factor 3</fullName>
    </submittedName>
</protein>
<feature type="transmembrane region" description="Helical" evidence="1">
    <location>
        <begin position="6"/>
        <end position="27"/>
    </location>
</feature>
<keyword evidence="1" id="KW-1133">Transmembrane helix</keyword>